<gene>
    <name evidence="1" type="ORF">QBC34DRAFT_448237</name>
</gene>
<dbReference type="GO" id="GO:0008474">
    <property type="term" value="F:palmitoyl-(protein) hydrolase activity"/>
    <property type="evidence" value="ECO:0007669"/>
    <property type="project" value="TreeGrafter"/>
</dbReference>
<reference evidence="1" key="2">
    <citation type="submission" date="2023-05" db="EMBL/GenBank/DDBJ databases">
        <authorList>
            <consortium name="Lawrence Berkeley National Laboratory"/>
            <person name="Steindorff A."/>
            <person name="Hensen N."/>
            <person name="Bonometti L."/>
            <person name="Westerberg I."/>
            <person name="Brannstrom I.O."/>
            <person name="Guillou S."/>
            <person name="Cros-Aarteil S."/>
            <person name="Calhoun S."/>
            <person name="Haridas S."/>
            <person name="Kuo A."/>
            <person name="Mondo S."/>
            <person name="Pangilinan J."/>
            <person name="Riley R."/>
            <person name="Labutti K."/>
            <person name="Andreopoulos B."/>
            <person name="Lipzen A."/>
            <person name="Chen C."/>
            <person name="Yanf M."/>
            <person name="Daum C."/>
            <person name="Ng V."/>
            <person name="Clum A."/>
            <person name="Ohm R."/>
            <person name="Martin F."/>
            <person name="Silar P."/>
            <person name="Natvig D."/>
            <person name="Lalanne C."/>
            <person name="Gautier V."/>
            <person name="Ament-Velasquez S.L."/>
            <person name="Kruys A."/>
            <person name="Hutchinson M.I."/>
            <person name="Powell A.J."/>
            <person name="Barry K."/>
            <person name="Miller A.N."/>
            <person name="Grigoriev I.V."/>
            <person name="Debuchy R."/>
            <person name="Gladieux P."/>
            <person name="Thoren M.H."/>
            <person name="Johannesson H."/>
        </authorList>
    </citation>
    <scope>NUCLEOTIDE SEQUENCE</scope>
    <source>
        <strain evidence="1">PSN243</strain>
    </source>
</reference>
<evidence type="ECO:0000313" key="2">
    <source>
        <dbReference type="Proteomes" id="UP001321760"/>
    </source>
</evidence>
<sequence>MVHLPPKADSENCITFHPLSETHTHTIVLLHDHWSTADDFAANFFSALRDWEHVNADQSPFELFPTVKWVFPQAALLPLQPRVAGLKALQLETEDPTEEGWLRSRGLKLSVDGLVKLLVNDSLSVPRQHIFVGRIGQGFATVLATFFAEGQGGLAGLIGFNSWFPLGPRCGYNWGNETVPIVTHLQILQLFYTCYRYGSVDEASMLQTRIFLEHSQDDEVINISSGRYMRNMLARLQFRNLEWQEYEEGGHWINKPHGVHDLVAFLRRMIGILLAAEPPHASP</sequence>
<comment type="caution">
    <text evidence="1">The sequence shown here is derived from an EMBL/GenBank/DDBJ whole genome shotgun (WGS) entry which is preliminary data.</text>
</comment>
<dbReference type="SUPFAM" id="SSF53474">
    <property type="entry name" value="alpha/beta-Hydrolases"/>
    <property type="match status" value="1"/>
</dbReference>
<dbReference type="GO" id="GO:0005737">
    <property type="term" value="C:cytoplasm"/>
    <property type="evidence" value="ECO:0007669"/>
    <property type="project" value="TreeGrafter"/>
</dbReference>
<dbReference type="InterPro" id="IPR029058">
    <property type="entry name" value="AB_hydrolase_fold"/>
</dbReference>
<dbReference type="GO" id="GO:0052689">
    <property type="term" value="F:carboxylic ester hydrolase activity"/>
    <property type="evidence" value="ECO:0007669"/>
    <property type="project" value="TreeGrafter"/>
</dbReference>
<name>A0AAV9GQC2_9PEZI</name>
<dbReference type="PANTHER" id="PTHR10655">
    <property type="entry name" value="LYSOPHOSPHOLIPASE-RELATED"/>
    <property type="match status" value="1"/>
</dbReference>
<evidence type="ECO:0000313" key="1">
    <source>
        <dbReference type="EMBL" id="KAK4450162.1"/>
    </source>
</evidence>
<organism evidence="1 2">
    <name type="scientific">Podospora aff. communis PSN243</name>
    <dbReference type="NCBI Taxonomy" id="3040156"/>
    <lineage>
        <taxon>Eukaryota</taxon>
        <taxon>Fungi</taxon>
        <taxon>Dikarya</taxon>
        <taxon>Ascomycota</taxon>
        <taxon>Pezizomycotina</taxon>
        <taxon>Sordariomycetes</taxon>
        <taxon>Sordariomycetidae</taxon>
        <taxon>Sordariales</taxon>
        <taxon>Podosporaceae</taxon>
        <taxon>Podospora</taxon>
    </lineage>
</organism>
<protein>
    <submittedName>
        <fullName evidence="1">Alpha/beta-hydrolase</fullName>
    </submittedName>
</protein>
<dbReference type="Gene3D" id="3.40.50.1820">
    <property type="entry name" value="alpha/beta hydrolase"/>
    <property type="match status" value="1"/>
</dbReference>
<accession>A0AAV9GQC2</accession>
<dbReference type="AlphaFoldDB" id="A0AAV9GQC2"/>
<reference evidence="1" key="1">
    <citation type="journal article" date="2023" name="Mol. Phylogenet. Evol.">
        <title>Genome-scale phylogeny and comparative genomics of the fungal order Sordariales.</title>
        <authorList>
            <person name="Hensen N."/>
            <person name="Bonometti L."/>
            <person name="Westerberg I."/>
            <person name="Brannstrom I.O."/>
            <person name="Guillou S."/>
            <person name="Cros-Aarteil S."/>
            <person name="Calhoun S."/>
            <person name="Haridas S."/>
            <person name="Kuo A."/>
            <person name="Mondo S."/>
            <person name="Pangilinan J."/>
            <person name="Riley R."/>
            <person name="LaButti K."/>
            <person name="Andreopoulos B."/>
            <person name="Lipzen A."/>
            <person name="Chen C."/>
            <person name="Yan M."/>
            <person name="Daum C."/>
            <person name="Ng V."/>
            <person name="Clum A."/>
            <person name="Steindorff A."/>
            <person name="Ohm R.A."/>
            <person name="Martin F."/>
            <person name="Silar P."/>
            <person name="Natvig D.O."/>
            <person name="Lalanne C."/>
            <person name="Gautier V."/>
            <person name="Ament-Velasquez S.L."/>
            <person name="Kruys A."/>
            <person name="Hutchinson M.I."/>
            <person name="Powell A.J."/>
            <person name="Barry K."/>
            <person name="Miller A.N."/>
            <person name="Grigoriev I.V."/>
            <person name="Debuchy R."/>
            <person name="Gladieux P."/>
            <person name="Hiltunen Thoren M."/>
            <person name="Johannesson H."/>
        </authorList>
    </citation>
    <scope>NUCLEOTIDE SEQUENCE</scope>
    <source>
        <strain evidence="1">PSN243</strain>
    </source>
</reference>
<dbReference type="InterPro" id="IPR050565">
    <property type="entry name" value="LYPA1-2/EST-like"/>
</dbReference>
<dbReference type="Proteomes" id="UP001321760">
    <property type="component" value="Unassembled WGS sequence"/>
</dbReference>
<proteinExistence type="predicted"/>
<keyword evidence="2" id="KW-1185">Reference proteome</keyword>
<dbReference type="EMBL" id="MU865933">
    <property type="protein sequence ID" value="KAK4450162.1"/>
    <property type="molecule type" value="Genomic_DNA"/>
</dbReference>
<dbReference type="PANTHER" id="PTHR10655:SF63">
    <property type="entry name" value="PHOSPHOLIPASE_CARBOXYLESTERASE_THIOESTERASE DOMAIN-CONTAINING PROTEIN"/>
    <property type="match status" value="1"/>
</dbReference>